<comment type="caution">
    <text evidence="1">The sequence shown here is derived from an EMBL/GenBank/DDBJ whole genome shotgun (WGS) entry which is preliminary data.</text>
</comment>
<proteinExistence type="predicted"/>
<evidence type="ECO:0000313" key="2">
    <source>
        <dbReference type="Proteomes" id="UP001589894"/>
    </source>
</evidence>
<organism evidence="1 2">
    <name type="scientific">Plantactinospora siamensis</name>
    <dbReference type="NCBI Taxonomy" id="555372"/>
    <lineage>
        <taxon>Bacteria</taxon>
        <taxon>Bacillati</taxon>
        <taxon>Actinomycetota</taxon>
        <taxon>Actinomycetes</taxon>
        <taxon>Micromonosporales</taxon>
        <taxon>Micromonosporaceae</taxon>
        <taxon>Plantactinospora</taxon>
    </lineage>
</organism>
<gene>
    <name evidence="1" type="ORF">ACFFHU_15550</name>
</gene>
<keyword evidence="2" id="KW-1185">Reference proteome</keyword>
<sequence length="381" mass="40423">MWRTIRGAGRHRHPRTTINLAIAIAVGLALGGLGVAAEPARAGGPGSPIVGDLNGDGTADTATLSEVIGDSFDCQIKVSASGQPTRTYVYLVLPHDEPGPACPDMGTAADVLGDGVDEVVLTWFNGPPPSVPANRNLLTLRLFKPIAASAAIWQPSFIGRAYFNDDRLQDIYEWTDQGAGYQTFLSTGVGTLYPGPERYCATPIQLTVRDLNHNGMADALISYIANCTDFSSGVVVAWDNGAVQQLQTDPVGEQTWSTAVVYVGGDNLPDIRTTNRQTGAVQYFINNGASQFIPAPSARPDQATVTGTRPTLIPVLANDYVGPDYRVTITTQPASGTARVTPTGTVLYTPRANHGRTDRFGYRVTEQGRASSTTVTITLTG</sequence>
<dbReference type="EMBL" id="JBHLUE010000011">
    <property type="protein sequence ID" value="MFC0565543.1"/>
    <property type="molecule type" value="Genomic_DNA"/>
</dbReference>
<dbReference type="Gene3D" id="2.60.40.3440">
    <property type="match status" value="1"/>
</dbReference>
<dbReference type="RefSeq" id="WP_377339419.1">
    <property type="nucleotide sequence ID" value="NZ_JBHLUE010000011.1"/>
</dbReference>
<reference evidence="1 2" key="1">
    <citation type="submission" date="2024-09" db="EMBL/GenBank/DDBJ databases">
        <authorList>
            <person name="Sun Q."/>
            <person name="Mori K."/>
        </authorList>
    </citation>
    <scope>NUCLEOTIDE SEQUENCE [LARGE SCALE GENOMIC DNA]</scope>
    <source>
        <strain evidence="1 2">TBRC 2205</strain>
    </source>
</reference>
<protein>
    <submittedName>
        <fullName evidence="1">Ig-like domain-containing protein</fullName>
    </submittedName>
</protein>
<dbReference type="Proteomes" id="UP001589894">
    <property type="component" value="Unassembled WGS sequence"/>
</dbReference>
<dbReference type="InterPro" id="IPR028994">
    <property type="entry name" value="Integrin_alpha_N"/>
</dbReference>
<name>A0ABV6NXP2_9ACTN</name>
<dbReference type="Pfam" id="PF17963">
    <property type="entry name" value="Big_9"/>
    <property type="match status" value="1"/>
</dbReference>
<dbReference type="SUPFAM" id="SSF69318">
    <property type="entry name" value="Integrin alpha N-terminal domain"/>
    <property type="match status" value="1"/>
</dbReference>
<accession>A0ABV6NXP2</accession>
<evidence type="ECO:0000313" key="1">
    <source>
        <dbReference type="EMBL" id="MFC0565543.1"/>
    </source>
</evidence>